<name>B8HX65_CYAP4</name>
<proteinExistence type="predicted"/>
<dbReference type="KEGG" id="cyn:Cyan7425_2398"/>
<dbReference type="AlphaFoldDB" id="B8HX65"/>
<reference evidence="1" key="1">
    <citation type="submission" date="2009-01" db="EMBL/GenBank/DDBJ databases">
        <title>Complete sequence of chromosome Cyanothece sp. PCC 7425.</title>
        <authorList>
            <consortium name="US DOE Joint Genome Institute"/>
            <person name="Lucas S."/>
            <person name="Copeland A."/>
            <person name="Lapidus A."/>
            <person name="Glavina del Rio T."/>
            <person name="Dalin E."/>
            <person name="Tice H."/>
            <person name="Bruce D."/>
            <person name="Goodwin L."/>
            <person name="Pitluck S."/>
            <person name="Sims D."/>
            <person name="Meineke L."/>
            <person name="Brettin T."/>
            <person name="Detter J.C."/>
            <person name="Han C."/>
            <person name="Larimer F."/>
            <person name="Land M."/>
            <person name="Hauser L."/>
            <person name="Kyrpides N."/>
            <person name="Ovchinnikova G."/>
            <person name="Liberton M."/>
            <person name="Stoeckel J."/>
            <person name="Banerjee A."/>
            <person name="Singh A."/>
            <person name="Page L."/>
            <person name="Sato H."/>
            <person name="Zhao L."/>
            <person name="Sherman L."/>
            <person name="Pakrasi H."/>
            <person name="Richardson P."/>
        </authorList>
    </citation>
    <scope>NUCLEOTIDE SEQUENCE</scope>
    <source>
        <strain evidence="1">PCC 7425</strain>
    </source>
</reference>
<dbReference type="EMBL" id="CP001344">
    <property type="protein sequence ID" value="ACL44756.1"/>
    <property type="molecule type" value="Genomic_DNA"/>
</dbReference>
<dbReference type="OrthoDB" id="573193at2"/>
<protein>
    <recommendedName>
        <fullName evidence="2">Hydrocarbon binding protein (Contains V4R domain)</fullName>
    </recommendedName>
</protein>
<accession>B8HX65</accession>
<sequence>MSVAIRSELGDFSSIVCFKAVVVGIEEALGDKAAMISLIAAGRARGKKLAADLNLVGQNLPWEQVTSIMQKALGKEGTRLCLIDNISEEGGVLKVSCRETICSAGEPQGSARQLSFTMGAIQGALEQITGRRLRGKQTESVLRGGSHDVLEFETLG</sequence>
<dbReference type="eggNOG" id="COG1719">
    <property type="taxonomic scope" value="Bacteria"/>
</dbReference>
<evidence type="ECO:0008006" key="2">
    <source>
        <dbReference type="Google" id="ProtNLM"/>
    </source>
</evidence>
<dbReference type="HOGENOM" id="CLU_142064_0_0_3"/>
<dbReference type="STRING" id="395961.Cyan7425_2398"/>
<evidence type="ECO:0000313" key="1">
    <source>
        <dbReference type="EMBL" id="ACL44756.1"/>
    </source>
</evidence>
<organism evidence="1">
    <name type="scientific">Cyanothece sp. (strain PCC 7425 / ATCC 29141)</name>
    <dbReference type="NCBI Taxonomy" id="395961"/>
    <lineage>
        <taxon>Bacteria</taxon>
        <taxon>Bacillati</taxon>
        <taxon>Cyanobacteriota</taxon>
        <taxon>Cyanophyceae</taxon>
        <taxon>Gomontiellales</taxon>
        <taxon>Cyanothecaceae</taxon>
        <taxon>Cyanothece</taxon>
    </lineage>
</organism>
<gene>
    <name evidence="1" type="ordered locus">Cyan7425_2398</name>
</gene>